<dbReference type="EMBL" id="MHSZ01000001">
    <property type="protein sequence ID" value="OHA54145.1"/>
    <property type="molecule type" value="Genomic_DNA"/>
</dbReference>
<dbReference type="Proteomes" id="UP000177865">
    <property type="component" value="Unassembled WGS sequence"/>
</dbReference>
<proteinExistence type="predicted"/>
<sequence length="134" mass="15371">MYEAIFYDDPETGREPVREYLKGLGDRISGYIYGILLHIESNGQLPGFPLASHVEGAIWELRFHKQGIYPRILYATVVGARLILLEGFTKTTRETPDKHKKAAKNRLAEFLKRSENQKSLAKESKRHGKSKKKK</sequence>
<evidence type="ECO:0008006" key="4">
    <source>
        <dbReference type="Google" id="ProtNLM"/>
    </source>
</evidence>
<accession>A0A1G2Q0Q2</accession>
<protein>
    <recommendedName>
        <fullName evidence="4">Addiction module toxin RelE</fullName>
    </recommendedName>
</protein>
<comment type="caution">
    <text evidence="2">The sequence shown here is derived from an EMBL/GenBank/DDBJ whole genome shotgun (WGS) entry which is preliminary data.</text>
</comment>
<dbReference type="InterPro" id="IPR009241">
    <property type="entry name" value="HigB-like"/>
</dbReference>
<feature type="region of interest" description="Disordered" evidence="1">
    <location>
        <begin position="112"/>
        <end position="134"/>
    </location>
</feature>
<reference evidence="2 3" key="1">
    <citation type="journal article" date="2016" name="Nat. Commun.">
        <title>Thousands of microbial genomes shed light on interconnected biogeochemical processes in an aquifer system.</title>
        <authorList>
            <person name="Anantharaman K."/>
            <person name="Brown C.T."/>
            <person name="Hug L.A."/>
            <person name="Sharon I."/>
            <person name="Castelle C.J."/>
            <person name="Probst A.J."/>
            <person name="Thomas B.C."/>
            <person name="Singh A."/>
            <person name="Wilkins M.J."/>
            <person name="Karaoz U."/>
            <person name="Brodie E.L."/>
            <person name="Williams K.H."/>
            <person name="Hubbard S.S."/>
            <person name="Banfield J.F."/>
        </authorList>
    </citation>
    <scope>NUCLEOTIDE SEQUENCE [LARGE SCALE GENOMIC DNA]</scope>
</reference>
<organism evidence="2 3">
    <name type="scientific">Candidatus Terrybacteria bacterium RIFCSPLOWO2_01_FULL_58_14</name>
    <dbReference type="NCBI Taxonomy" id="1802369"/>
    <lineage>
        <taxon>Bacteria</taxon>
        <taxon>Candidatus Terryibacteriota</taxon>
    </lineage>
</organism>
<feature type="compositionally biased region" description="Basic and acidic residues" evidence="1">
    <location>
        <begin position="112"/>
        <end position="123"/>
    </location>
</feature>
<evidence type="ECO:0000313" key="2">
    <source>
        <dbReference type="EMBL" id="OHA54145.1"/>
    </source>
</evidence>
<feature type="compositionally biased region" description="Basic residues" evidence="1">
    <location>
        <begin position="124"/>
        <end position="134"/>
    </location>
</feature>
<evidence type="ECO:0000256" key="1">
    <source>
        <dbReference type="SAM" id="MobiDB-lite"/>
    </source>
</evidence>
<dbReference type="Pfam" id="PF05973">
    <property type="entry name" value="Gp49"/>
    <property type="match status" value="1"/>
</dbReference>
<evidence type="ECO:0000313" key="3">
    <source>
        <dbReference type="Proteomes" id="UP000177865"/>
    </source>
</evidence>
<gene>
    <name evidence="2" type="ORF">A2991_02625</name>
</gene>
<name>A0A1G2Q0Q2_9BACT</name>
<dbReference type="AlphaFoldDB" id="A0A1G2Q0Q2"/>